<proteinExistence type="predicted"/>
<gene>
    <name evidence="2" type="ORF">GCM10010121_052580</name>
</gene>
<reference evidence="2" key="2">
    <citation type="submission" date="2020-09" db="EMBL/GenBank/DDBJ databases">
        <authorList>
            <person name="Sun Q."/>
            <person name="Ohkuma M."/>
        </authorList>
    </citation>
    <scope>NUCLEOTIDE SEQUENCE</scope>
    <source>
        <strain evidence="2">JCM 3086</strain>
    </source>
</reference>
<dbReference type="Pfam" id="PF01527">
    <property type="entry name" value="HTH_Tnp_1"/>
    <property type="match status" value="1"/>
</dbReference>
<dbReference type="GO" id="GO:0006313">
    <property type="term" value="P:DNA transposition"/>
    <property type="evidence" value="ECO:0007669"/>
    <property type="project" value="InterPro"/>
</dbReference>
<evidence type="ECO:0000313" key="3">
    <source>
        <dbReference type="Proteomes" id="UP000657574"/>
    </source>
</evidence>
<evidence type="ECO:0000313" key="2">
    <source>
        <dbReference type="EMBL" id="GGJ34787.1"/>
    </source>
</evidence>
<evidence type="ECO:0008006" key="4">
    <source>
        <dbReference type="Google" id="ProtNLM"/>
    </source>
</evidence>
<protein>
    <recommendedName>
        <fullName evidence="4">Integrase catalytic domain-containing protein</fullName>
    </recommendedName>
</protein>
<keyword evidence="3" id="KW-1185">Reference proteome</keyword>
<dbReference type="Gene3D" id="1.10.10.10">
    <property type="entry name" value="Winged helix-like DNA-binding domain superfamily/Winged helix DNA-binding domain"/>
    <property type="match status" value="1"/>
</dbReference>
<feature type="region of interest" description="Disordered" evidence="1">
    <location>
        <begin position="93"/>
        <end position="112"/>
    </location>
</feature>
<dbReference type="SUPFAM" id="SSF46689">
    <property type="entry name" value="Homeodomain-like"/>
    <property type="match status" value="1"/>
</dbReference>
<dbReference type="GO" id="GO:0003677">
    <property type="term" value="F:DNA binding"/>
    <property type="evidence" value="ECO:0007669"/>
    <property type="project" value="InterPro"/>
</dbReference>
<dbReference type="InterPro" id="IPR036388">
    <property type="entry name" value="WH-like_DNA-bd_sf"/>
</dbReference>
<organism evidence="2 3">
    <name type="scientific">Streptomyces brasiliensis</name>
    <dbReference type="NCBI Taxonomy" id="1954"/>
    <lineage>
        <taxon>Bacteria</taxon>
        <taxon>Bacillati</taxon>
        <taxon>Actinomycetota</taxon>
        <taxon>Actinomycetes</taxon>
        <taxon>Kitasatosporales</taxon>
        <taxon>Streptomycetaceae</taxon>
        <taxon>Streptomyces</taxon>
    </lineage>
</organism>
<dbReference type="InterPro" id="IPR002514">
    <property type="entry name" value="Transposase_8"/>
</dbReference>
<accession>A0A917KZJ0</accession>
<evidence type="ECO:0000256" key="1">
    <source>
        <dbReference type="SAM" id="MobiDB-lite"/>
    </source>
</evidence>
<dbReference type="GO" id="GO:0004803">
    <property type="term" value="F:transposase activity"/>
    <property type="evidence" value="ECO:0007669"/>
    <property type="project" value="InterPro"/>
</dbReference>
<dbReference type="AlphaFoldDB" id="A0A917KZJ0"/>
<dbReference type="RefSeq" id="WP_189313723.1">
    <property type="nucleotide sequence ID" value="NZ_BMQA01000019.1"/>
</dbReference>
<dbReference type="EMBL" id="BMQA01000019">
    <property type="protein sequence ID" value="GGJ34787.1"/>
    <property type="molecule type" value="Genomic_DNA"/>
</dbReference>
<dbReference type="GO" id="GO:0015074">
    <property type="term" value="P:DNA integration"/>
    <property type="evidence" value="ECO:0007669"/>
    <property type="project" value="InterPro"/>
</dbReference>
<name>A0A917KZJ0_9ACTN</name>
<reference evidence="2" key="1">
    <citation type="journal article" date="2014" name="Int. J. Syst. Evol. Microbiol.">
        <title>Complete genome sequence of Corynebacterium casei LMG S-19264T (=DSM 44701T), isolated from a smear-ripened cheese.</title>
        <authorList>
            <consortium name="US DOE Joint Genome Institute (JGI-PGF)"/>
            <person name="Walter F."/>
            <person name="Albersmeier A."/>
            <person name="Kalinowski J."/>
            <person name="Ruckert C."/>
        </authorList>
    </citation>
    <scope>NUCLEOTIDE SEQUENCE</scope>
    <source>
        <strain evidence="2">JCM 3086</strain>
    </source>
</reference>
<comment type="caution">
    <text evidence="2">The sequence shown here is derived from an EMBL/GenBank/DDBJ whole genome shotgun (WGS) entry which is preliminary data.</text>
</comment>
<dbReference type="InterPro" id="IPR009057">
    <property type="entry name" value="Homeodomain-like_sf"/>
</dbReference>
<dbReference type="Proteomes" id="UP000657574">
    <property type="component" value="Unassembled WGS sequence"/>
</dbReference>
<sequence length="146" mass="16795">MPAPRKHPDELRERAIREVQTSGRPVAPVPRDLGIHKEALRQWGRRAETLNGIFNAEPIEHQGPWRDTDQVEHAVFQWVGWYNTERLHSALDSYHPRSPRPGTTEPWPLRKQPGSSPLCRIRHLDVCRGSRVVSCRARGRLSYGPC</sequence>